<accession>A0ABQ6YF75</accession>
<keyword evidence="2" id="KW-1185">Reference proteome</keyword>
<reference evidence="1 2" key="1">
    <citation type="submission" date="2019-07" db="EMBL/GenBank/DDBJ databases">
        <title>Genomic Encyclopedia of Type Strains, Phase IV (KMG-IV): sequencing the most valuable type-strain genomes for metagenomic binning, comparative biology and taxonomic classification.</title>
        <authorList>
            <person name="Goeker M."/>
        </authorList>
    </citation>
    <scope>NUCLEOTIDE SEQUENCE [LARGE SCALE GENOMIC DNA]</scope>
    <source>
        <strain evidence="1 2">DSM 44831</strain>
    </source>
</reference>
<evidence type="ECO:0000313" key="1">
    <source>
        <dbReference type="EMBL" id="KAF0836641.1"/>
    </source>
</evidence>
<organism evidence="1 2">
    <name type="scientific">Nocardia caishijiensis</name>
    <dbReference type="NCBI Taxonomy" id="184756"/>
    <lineage>
        <taxon>Bacteria</taxon>
        <taxon>Bacillati</taxon>
        <taxon>Actinomycetota</taxon>
        <taxon>Actinomycetes</taxon>
        <taxon>Mycobacteriales</taxon>
        <taxon>Nocardiaceae</taxon>
        <taxon>Nocardia</taxon>
    </lineage>
</organism>
<comment type="caution">
    <text evidence="1">The sequence shown here is derived from an EMBL/GenBank/DDBJ whole genome shotgun (WGS) entry which is preliminary data.</text>
</comment>
<proteinExistence type="predicted"/>
<dbReference type="Proteomes" id="UP000798951">
    <property type="component" value="Unassembled WGS sequence"/>
</dbReference>
<sequence>MVELGAGHLLGRGVGKGGGEHALLSEVRRVGAQPGDPEVGEEHSLPLPAAGSREQDVGRFHIPVQHAVPVGVVERVGDTVDDLHRPLRWQRAWIDGGRVDPVDVLHADPQLLVLGPPIEHRDDPGVVERGGQIGLPLEPGPNPRVREQVPIEQLQRGQPVQARMARKIHRAHAALPEHPFDGEPGEHLTDLVHHDPLSVPVAGQRDRPGICETYWHTPEIVRAR</sequence>
<dbReference type="EMBL" id="VMSD01000013">
    <property type="protein sequence ID" value="KAF0836641.1"/>
    <property type="molecule type" value="Genomic_DNA"/>
</dbReference>
<gene>
    <name evidence="1" type="ORF">FNL39_11349</name>
</gene>
<evidence type="ECO:0000313" key="2">
    <source>
        <dbReference type="Proteomes" id="UP000798951"/>
    </source>
</evidence>
<protein>
    <submittedName>
        <fullName evidence="1">Uncharacterized protein</fullName>
    </submittedName>
</protein>
<name>A0ABQ6YF75_9NOCA</name>